<gene>
    <name evidence="1" type="ORF">HMPREF1862_00063</name>
</gene>
<comment type="caution">
    <text evidence="1">The sequence shown here is derived from an EMBL/GenBank/DDBJ whole genome shotgun (WGS) entry which is preliminary data.</text>
</comment>
<evidence type="ECO:0008006" key="3">
    <source>
        <dbReference type="Google" id="ProtNLM"/>
    </source>
</evidence>
<organism evidence="1 2">
    <name type="scientific">Varibaculum cambriense</name>
    <dbReference type="NCBI Taxonomy" id="184870"/>
    <lineage>
        <taxon>Bacteria</taxon>
        <taxon>Bacillati</taxon>
        <taxon>Actinomycetota</taxon>
        <taxon>Actinomycetes</taxon>
        <taxon>Actinomycetales</taxon>
        <taxon>Actinomycetaceae</taxon>
        <taxon>Varibaculum</taxon>
    </lineage>
</organism>
<sequence length="304" mass="34278">MNKNLYERFFDEPIWASGPDSPDLTPHEWSLEFSKWGQAACWYKAAENLDTGGEVLALPVWAWRKPKIQMPKTKRGYLFPLKIRWGTPIVAPFDGPTAATWSIDALGNSEEGIAEIDRRGTVSGTDSFSPALITTREDLLEKGELAYWELYERIRRWTRARTSDALNKIYAEIPGIKVSSTDLEIAATEIETGPRNPMKKILTQICDPENPGFTGADPLRVISTEIRRTALEVMRLQLGDTQKGWKIRRVAKELGTENIGEIYEELRTRYPSDNTGLAAIRKALDFAVASSEQINAIEREAYLG</sequence>
<dbReference type="RefSeq" id="WP_060919952.1">
    <property type="nucleotide sequence ID" value="NZ_KQ960676.1"/>
</dbReference>
<name>A0AB34X1Q7_9ACTO</name>
<evidence type="ECO:0000313" key="2">
    <source>
        <dbReference type="Proteomes" id="UP000070572"/>
    </source>
</evidence>
<dbReference type="AlphaFoldDB" id="A0AB34X1Q7"/>
<protein>
    <recommendedName>
        <fullName evidence="3">AbiEi antitoxin C-terminal domain-containing protein</fullName>
    </recommendedName>
</protein>
<dbReference type="EMBL" id="LSDN01000003">
    <property type="protein sequence ID" value="KXB82000.1"/>
    <property type="molecule type" value="Genomic_DNA"/>
</dbReference>
<evidence type="ECO:0000313" key="1">
    <source>
        <dbReference type="EMBL" id="KXB82000.1"/>
    </source>
</evidence>
<reference evidence="1 2" key="1">
    <citation type="submission" date="2016-01" db="EMBL/GenBank/DDBJ databases">
        <authorList>
            <person name="Mitreva M."/>
            <person name="Pepin K.H."/>
            <person name="Mihindukulasuriya K.A."/>
            <person name="Fulton R."/>
            <person name="Fronick C."/>
            <person name="O'Laughlin M."/>
            <person name="Miner T."/>
            <person name="Herter B."/>
            <person name="Rosa B.A."/>
            <person name="Cordes M."/>
            <person name="Tomlinson C."/>
            <person name="Wollam A."/>
            <person name="Palsikar V.B."/>
            <person name="Mardis E.R."/>
            <person name="Wilson R.K."/>
        </authorList>
    </citation>
    <scope>NUCLEOTIDE SEQUENCE [LARGE SCALE GENOMIC DNA]</scope>
    <source>
        <strain evidence="1 2">DNF00696</strain>
    </source>
</reference>
<dbReference type="Proteomes" id="UP000070572">
    <property type="component" value="Unassembled WGS sequence"/>
</dbReference>
<accession>A0AB34X1Q7</accession>
<proteinExistence type="predicted"/>